<reference evidence="4 5" key="1">
    <citation type="submission" date="2016-04" db="EMBL/GenBank/DDBJ databases">
        <title>Draft genome of Fonsecaea erecta CBS 125763.</title>
        <authorList>
            <person name="Weiss V.A."/>
            <person name="Vicente V.A."/>
            <person name="Raittz R.T."/>
            <person name="Moreno L.F."/>
            <person name="De Souza E.M."/>
            <person name="Pedrosa F.O."/>
            <person name="Steffens M.B."/>
            <person name="Faoro H."/>
            <person name="Tadra-Sfeir M.Z."/>
            <person name="Najafzadeh M.J."/>
            <person name="Felipe M.S."/>
            <person name="Teixeira M."/>
            <person name="Sun J."/>
            <person name="Xi L."/>
            <person name="Gomes R."/>
            <person name="De Azevedo C.M."/>
            <person name="Salgado C.G."/>
            <person name="Da Silva M.B."/>
            <person name="Nascimento M.F."/>
            <person name="Queiroz-Telles F."/>
            <person name="Attili D.S."/>
            <person name="Gorbushina A."/>
        </authorList>
    </citation>
    <scope>NUCLEOTIDE SEQUENCE [LARGE SCALE GENOMIC DNA]</scope>
    <source>
        <strain evidence="4 5">CBS 125763</strain>
    </source>
</reference>
<keyword evidence="3" id="KW-0732">Signal</keyword>
<dbReference type="OrthoDB" id="1937642at2759"/>
<name>A0A178ZQR2_9EURO</name>
<dbReference type="STRING" id="1367422.A0A178ZQR2"/>
<feature type="transmembrane region" description="Helical" evidence="2">
    <location>
        <begin position="195"/>
        <end position="216"/>
    </location>
</feature>
<evidence type="ECO:0000256" key="3">
    <source>
        <dbReference type="SAM" id="SignalP"/>
    </source>
</evidence>
<evidence type="ECO:0000256" key="1">
    <source>
        <dbReference type="SAM" id="MobiDB-lite"/>
    </source>
</evidence>
<feature type="transmembrane region" description="Helical" evidence="2">
    <location>
        <begin position="103"/>
        <end position="120"/>
    </location>
</feature>
<dbReference type="RefSeq" id="XP_018695536.1">
    <property type="nucleotide sequence ID" value="XM_018835886.1"/>
</dbReference>
<dbReference type="EMBL" id="LVYI01000003">
    <property type="protein sequence ID" value="OAP62169.1"/>
    <property type="molecule type" value="Genomic_DNA"/>
</dbReference>
<dbReference type="Proteomes" id="UP000078343">
    <property type="component" value="Unassembled WGS sequence"/>
</dbReference>
<evidence type="ECO:0000313" key="5">
    <source>
        <dbReference type="Proteomes" id="UP000078343"/>
    </source>
</evidence>
<proteinExistence type="predicted"/>
<dbReference type="GeneID" id="30008541"/>
<keyword evidence="2" id="KW-0812">Transmembrane</keyword>
<keyword evidence="5" id="KW-1185">Reference proteome</keyword>
<sequence length="775" mass="85123">MVRGWQIAPWLAAVLSWCLVNALPQRSTTKDVELRLVTRQASQLTPSDPSPASILRTQLTNPVGILAVLLIIGGDVIQQACAQLVSGLRFPYGSKNTSQERHYFSFTPVAFSFGWVAYAFKALSGAFGDGHLMPQTDVPGLVLTVGGQWKNNESWIIGRLLRDLELENPRKDKGGLKIDFYRSCRGAGEPNRDRVWWFFLFAFGAQFAVASVPVIIHPGRRNWTILLITGIGTGLALVAGCMPQWGEEKYTGRRVTKPTTYVLTRGNGHSHVFVIMVDKDHNFKNLDDLATTRPIDNTLTKLMSIILAVFWLFLLTLVGGLEEDGWFLLLVGLIGMVSNVVVANRPRSPASHGLPIERDTQLEVVEKKRVFKALYTVEFKRDPAPQGIGNALQPIFLPAGFLNDQKVVWERKTKKRQKKAAQEKSDGKGIGTSRSIAPGDERRERKQQRSSDHNSDKSRGSSGSSSGGNGGGFGGIGRPQPNSFKRNGKRTPSPLTQPAKIGETTTVGSSVQISSQSSSRRRVKSVVARRIIQPPDAGDLARSGSTRIGKTERTFHSASQGSQTDHLTSKQRAILESKIIRDSANGSVYFKLKKPASTSVGKAFEMLFPHGALIMPTKDEGLQCGLYAIIESLRSMYEQGIEEVPEPPTLKALEEVANNNYIQKHFGTMLLDGEKLNTNNWSADQVAAIALYWGLSAHAVSLQMGVIIEGEPPFLASPPPDVDEFEATSFKSVTFFIHNNEGTHRGSLNHYSGLKPRIVEQVLEAESDEGSKETD</sequence>
<dbReference type="AlphaFoldDB" id="A0A178ZQR2"/>
<organism evidence="4 5">
    <name type="scientific">Fonsecaea erecta</name>
    <dbReference type="NCBI Taxonomy" id="1367422"/>
    <lineage>
        <taxon>Eukaryota</taxon>
        <taxon>Fungi</taxon>
        <taxon>Dikarya</taxon>
        <taxon>Ascomycota</taxon>
        <taxon>Pezizomycotina</taxon>
        <taxon>Eurotiomycetes</taxon>
        <taxon>Chaetothyriomycetidae</taxon>
        <taxon>Chaetothyriales</taxon>
        <taxon>Herpotrichiellaceae</taxon>
        <taxon>Fonsecaea</taxon>
    </lineage>
</organism>
<gene>
    <name evidence="4" type="ORF">AYL99_04372</name>
</gene>
<comment type="caution">
    <text evidence="4">The sequence shown here is derived from an EMBL/GenBank/DDBJ whole genome shotgun (WGS) entry which is preliminary data.</text>
</comment>
<evidence type="ECO:0000256" key="2">
    <source>
        <dbReference type="SAM" id="Phobius"/>
    </source>
</evidence>
<feature type="transmembrane region" description="Helical" evidence="2">
    <location>
        <begin position="223"/>
        <end position="245"/>
    </location>
</feature>
<feature type="region of interest" description="Disordered" evidence="1">
    <location>
        <begin position="412"/>
        <end position="523"/>
    </location>
</feature>
<feature type="chain" id="PRO_5008098677" evidence="3">
    <location>
        <begin position="23"/>
        <end position="775"/>
    </location>
</feature>
<evidence type="ECO:0000313" key="4">
    <source>
        <dbReference type="EMBL" id="OAP62169.1"/>
    </source>
</evidence>
<keyword evidence="2" id="KW-0472">Membrane</keyword>
<accession>A0A178ZQR2</accession>
<feature type="signal peptide" evidence="3">
    <location>
        <begin position="1"/>
        <end position="22"/>
    </location>
</feature>
<protein>
    <submittedName>
        <fullName evidence="4">Uncharacterized protein</fullName>
    </submittedName>
</protein>
<keyword evidence="2" id="KW-1133">Transmembrane helix</keyword>
<feature type="compositionally biased region" description="Gly residues" evidence="1">
    <location>
        <begin position="465"/>
        <end position="477"/>
    </location>
</feature>
<feature type="compositionally biased region" description="Low complexity" evidence="1">
    <location>
        <begin position="507"/>
        <end position="518"/>
    </location>
</feature>
<feature type="compositionally biased region" description="Basic and acidic residues" evidence="1">
    <location>
        <begin position="439"/>
        <end position="459"/>
    </location>
</feature>
<feature type="transmembrane region" description="Helical" evidence="2">
    <location>
        <begin position="326"/>
        <end position="343"/>
    </location>
</feature>
<feature type="transmembrane region" description="Helical" evidence="2">
    <location>
        <begin position="302"/>
        <end position="319"/>
    </location>
</feature>